<evidence type="ECO:0000313" key="2">
    <source>
        <dbReference type="Proteomes" id="UP000184600"/>
    </source>
</evidence>
<dbReference type="EMBL" id="FRFG01000048">
    <property type="protein sequence ID" value="SHO57862.1"/>
    <property type="molecule type" value="Genomic_DNA"/>
</dbReference>
<keyword evidence="2" id="KW-1185">Reference proteome</keyword>
<proteinExistence type="predicted"/>
<organism evidence="1 2">
    <name type="scientific">Vibrio quintilis</name>
    <dbReference type="NCBI Taxonomy" id="1117707"/>
    <lineage>
        <taxon>Bacteria</taxon>
        <taxon>Pseudomonadati</taxon>
        <taxon>Pseudomonadota</taxon>
        <taxon>Gammaproteobacteria</taxon>
        <taxon>Vibrionales</taxon>
        <taxon>Vibrionaceae</taxon>
        <taxon>Vibrio</taxon>
    </lineage>
</organism>
<accession>A0A1M7YZ81</accession>
<dbReference type="STRING" id="1117707.VQ7734_03632"/>
<evidence type="ECO:0000313" key="1">
    <source>
        <dbReference type="EMBL" id="SHO57862.1"/>
    </source>
</evidence>
<dbReference type="OrthoDB" id="5896142at2"/>
<reference evidence="2" key="1">
    <citation type="submission" date="2016-12" db="EMBL/GenBank/DDBJ databases">
        <authorList>
            <person name="Rodrigo-Torres L."/>
            <person name="Arahal R.D."/>
            <person name="Lucena T."/>
        </authorList>
    </citation>
    <scope>NUCLEOTIDE SEQUENCE [LARGE SCALE GENOMIC DNA]</scope>
</reference>
<dbReference type="AlphaFoldDB" id="A0A1M7YZ81"/>
<sequence>MLFAAIQLCPKGGVILNKTNEIATVPVGDFDSMDAAIDAACSELKCHHLCKGVMSRGRGQSGYLLVTEQELETA</sequence>
<dbReference type="Proteomes" id="UP000184600">
    <property type="component" value="Unassembled WGS sequence"/>
</dbReference>
<dbReference type="RefSeq" id="WP_073585225.1">
    <property type="nucleotide sequence ID" value="NZ_AP024897.1"/>
</dbReference>
<name>A0A1M7YZ81_9VIBR</name>
<protein>
    <submittedName>
        <fullName evidence="1">Uncharacterized protein</fullName>
    </submittedName>
</protein>
<gene>
    <name evidence="1" type="ORF">VQ7734_03632</name>
</gene>